<dbReference type="RefSeq" id="WP_167518693.1">
    <property type="nucleotide sequence ID" value="NZ_CP045298.1"/>
</dbReference>
<dbReference type="PROSITE" id="PS50931">
    <property type="entry name" value="HTH_LYSR"/>
    <property type="match status" value="1"/>
</dbReference>
<keyword evidence="7" id="KW-1185">Reference proteome</keyword>
<dbReference type="InterPro" id="IPR005119">
    <property type="entry name" value="LysR_subst-bd"/>
</dbReference>
<keyword evidence="2" id="KW-0805">Transcription regulation</keyword>
<keyword evidence="3 6" id="KW-0238">DNA-binding</keyword>
<protein>
    <submittedName>
        <fullName evidence="6">DNA-binding transcriptional LysR family regulator</fullName>
    </submittedName>
</protein>
<evidence type="ECO:0000256" key="3">
    <source>
        <dbReference type="ARBA" id="ARBA00023125"/>
    </source>
</evidence>
<dbReference type="Pfam" id="PF03466">
    <property type="entry name" value="LysR_substrate"/>
    <property type="match status" value="1"/>
</dbReference>
<dbReference type="EMBL" id="JAUSWA010000037">
    <property type="protein sequence ID" value="MDQ0496515.1"/>
    <property type="molecule type" value="Genomic_DNA"/>
</dbReference>
<feature type="domain" description="HTH lysR-type" evidence="5">
    <location>
        <begin position="1"/>
        <end position="58"/>
    </location>
</feature>
<accession>A0ABU0L5H3</accession>
<evidence type="ECO:0000313" key="7">
    <source>
        <dbReference type="Proteomes" id="UP001242811"/>
    </source>
</evidence>
<dbReference type="InterPro" id="IPR000847">
    <property type="entry name" value="LysR_HTH_N"/>
</dbReference>
<reference evidence="6 7" key="1">
    <citation type="submission" date="2023-07" db="EMBL/GenBank/DDBJ databases">
        <title>Genomic Encyclopedia of Type Strains, Phase IV (KMG-IV): sequencing the most valuable type-strain genomes for metagenomic binning, comparative biology and taxonomic classification.</title>
        <authorList>
            <person name="Goeker M."/>
        </authorList>
    </citation>
    <scope>NUCLEOTIDE SEQUENCE [LARGE SCALE GENOMIC DNA]</scope>
    <source>
        <strain evidence="6 7">DSM 14914</strain>
    </source>
</reference>
<comment type="caution">
    <text evidence="6">The sequence shown here is derived from an EMBL/GenBank/DDBJ whole genome shotgun (WGS) entry which is preliminary data.</text>
</comment>
<evidence type="ECO:0000256" key="2">
    <source>
        <dbReference type="ARBA" id="ARBA00023015"/>
    </source>
</evidence>
<dbReference type="PANTHER" id="PTHR30126:SF100">
    <property type="entry name" value="LYSR-FAMILY TRANSCRIPTIONAL REGULATOR"/>
    <property type="match status" value="1"/>
</dbReference>
<dbReference type="Pfam" id="PF00126">
    <property type="entry name" value="HTH_1"/>
    <property type="match status" value="1"/>
</dbReference>
<evidence type="ECO:0000256" key="1">
    <source>
        <dbReference type="ARBA" id="ARBA00009437"/>
    </source>
</evidence>
<keyword evidence="4" id="KW-0804">Transcription</keyword>
<name>A0ABU0L5H3_9BACL</name>
<dbReference type="InterPro" id="IPR036388">
    <property type="entry name" value="WH-like_DNA-bd_sf"/>
</dbReference>
<evidence type="ECO:0000313" key="6">
    <source>
        <dbReference type="EMBL" id="MDQ0496515.1"/>
    </source>
</evidence>
<dbReference type="PANTHER" id="PTHR30126">
    <property type="entry name" value="HTH-TYPE TRANSCRIPTIONAL REGULATOR"/>
    <property type="match status" value="1"/>
</dbReference>
<evidence type="ECO:0000256" key="4">
    <source>
        <dbReference type="ARBA" id="ARBA00023163"/>
    </source>
</evidence>
<proteinExistence type="inferred from homology"/>
<comment type="similarity">
    <text evidence="1">Belongs to the LysR transcriptional regulatory family.</text>
</comment>
<dbReference type="GO" id="GO:0003677">
    <property type="term" value="F:DNA binding"/>
    <property type="evidence" value="ECO:0007669"/>
    <property type="project" value="UniProtKB-KW"/>
</dbReference>
<dbReference type="Gene3D" id="3.40.190.290">
    <property type="match status" value="1"/>
</dbReference>
<dbReference type="InterPro" id="IPR036390">
    <property type="entry name" value="WH_DNA-bd_sf"/>
</dbReference>
<evidence type="ECO:0000259" key="5">
    <source>
        <dbReference type="PROSITE" id="PS50931"/>
    </source>
</evidence>
<dbReference type="SUPFAM" id="SSF46785">
    <property type="entry name" value="Winged helix' DNA-binding domain"/>
    <property type="match status" value="1"/>
</dbReference>
<gene>
    <name evidence="6" type="ORF">QOZ95_004705</name>
</gene>
<dbReference type="CDD" id="cd05466">
    <property type="entry name" value="PBP2_LTTR_substrate"/>
    <property type="match status" value="1"/>
</dbReference>
<dbReference type="SUPFAM" id="SSF53850">
    <property type="entry name" value="Periplasmic binding protein-like II"/>
    <property type="match status" value="1"/>
</dbReference>
<sequence length="305" mass="34246">MDIKQLQTFRKLAQELSFTRTAEALSYAASTVTVQIQSLEEELRQPLFERRGKTVTLTEPGIQFSLYAEKVLALLDEAKAVLAHGEHPAGMLIIGALDTLCAYRMPPVINRLHERYPNIELVFRAGVCPDLTRALAQELDAALVLDLQLSDEQLVVEVLREEEILIVANKKHPLSLKEIVGPQDLKDVMLLMTRPTCRYRQLFTYLLAEHGVPLNRKMEFDSIEAIKQCAISGLGVAVLPQMAVAAEIEKGLLQPLNLEGHSTKLYTQVVFHKDKWISPALRVFLDEIRDLLKVEVSLDIMGSVL</sequence>
<dbReference type="Proteomes" id="UP001242811">
    <property type="component" value="Unassembled WGS sequence"/>
</dbReference>
<organism evidence="6 7">
    <name type="scientific">Paenibacillus brasilensis</name>
    <dbReference type="NCBI Taxonomy" id="128574"/>
    <lineage>
        <taxon>Bacteria</taxon>
        <taxon>Bacillati</taxon>
        <taxon>Bacillota</taxon>
        <taxon>Bacilli</taxon>
        <taxon>Bacillales</taxon>
        <taxon>Paenibacillaceae</taxon>
        <taxon>Paenibacillus</taxon>
    </lineage>
</organism>
<dbReference type="Gene3D" id="1.10.10.10">
    <property type="entry name" value="Winged helix-like DNA-binding domain superfamily/Winged helix DNA-binding domain"/>
    <property type="match status" value="1"/>
</dbReference>